<comment type="caution">
    <text evidence="1">The sequence shown here is derived from an EMBL/GenBank/DDBJ whole genome shotgun (WGS) entry which is preliminary data.</text>
</comment>
<gene>
    <name evidence="1" type="ORF">AB8S09_02660</name>
</gene>
<accession>A0ABV4DTH2</accession>
<reference evidence="1 2" key="1">
    <citation type="submission" date="2024-08" db="EMBL/GenBank/DDBJ databases">
        <title>Clostridium lapicellarii sp. nov., and Clostridium renhuaiense sp. nov., two species isolated from the mud in a fermentation cellar used for producing sauce-flavour Chinese liquors.</title>
        <authorList>
            <person name="Yang F."/>
            <person name="Wang H."/>
            <person name="Chen L.Q."/>
            <person name="Zhou N."/>
            <person name="Lu J.J."/>
            <person name="Pu X.X."/>
            <person name="Wan B."/>
            <person name="Wang L."/>
            <person name="Liu S.J."/>
        </authorList>
    </citation>
    <scope>NUCLEOTIDE SEQUENCE [LARGE SCALE GENOMIC DNA]</scope>
    <source>
        <strain evidence="1 2">MT-113</strain>
    </source>
</reference>
<proteinExistence type="predicted"/>
<dbReference type="Proteomes" id="UP001565220">
    <property type="component" value="Unassembled WGS sequence"/>
</dbReference>
<organism evidence="1 2">
    <name type="scientific">Clostridium lapidicellarium</name>
    <dbReference type="NCBI Taxonomy" id="3240931"/>
    <lineage>
        <taxon>Bacteria</taxon>
        <taxon>Bacillati</taxon>
        <taxon>Bacillota</taxon>
        <taxon>Clostridia</taxon>
        <taxon>Eubacteriales</taxon>
        <taxon>Clostridiaceae</taxon>
        <taxon>Clostridium</taxon>
    </lineage>
</organism>
<dbReference type="RefSeq" id="WP_369868498.1">
    <property type="nucleotide sequence ID" value="NZ_JBGFFE010000002.1"/>
</dbReference>
<dbReference type="EMBL" id="JBGFFE010000002">
    <property type="protein sequence ID" value="MEY8762554.1"/>
    <property type="molecule type" value="Genomic_DNA"/>
</dbReference>
<keyword evidence="2" id="KW-1185">Reference proteome</keyword>
<sequence length="124" mass="14281">MISMSHRKIIEEYYCDVNNLTDLLSKLTNCYRLLIGGAGELNSIASAHKKEIKDALHRVDKLGDVIDKLIGVIDKSTAEYEQYCKMRTEIISGKMKAQYIETEIDEELFLNNLDEVYDENTKEE</sequence>
<evidence type="ECO:0000313" key="2">
    <source>
        <dbReference type="Proteomes" id="UP001565220"/>
    </source>
</evidence>
<evidence type="ECO:0000313" key="1">
    <source>
        <dbReference type="EMBL" id="MEY8762554.1"/>
    </source>
</evidence>
<name>A0ABV4DTH2_9CLOT</name>
<protein>
    <submittedName>
        <fullName evidence="1">Uncharacterized protein</fullName>
    </submittedName>
</protein>